<keyword evidence="3" id="KW-1185">Reference proteome</keyword>
<evidence type="ECO:0000313" key="1">
    <source>
        <dbReference type="EMBL" id="AWP08888.1"/>
    </source>
</evidence>
<organism evidence="1 3">
    <name type="scientific">Scophthalmus maximus</name>
    <name type="common">Turbot</name>
    <name type="synonym">Psetta maxima</name>
    <dbReference type="NCBI Taxonomy" id="52904"/>
    <lineage>
        <taxon>Eukaryota</taxon>
        <taxon>Metazoa</taxon>
        <taxon>Chordata</taxon>
        <taxon>Craniata</taxon>
        <taxon>Vertebrata</taxon>
        <taxon>Euteleostomi</taxon>
        <taxon>Actinopterygii</taxon>
        <taxon>Neopterygii</taxon>
        <taxon>Teleostei</taxon>
        <taxon>Neoteleostei</taxon>
        <taxon>Acanthomorphata</taxon>
        <taxon>Carangaria</taxon>
        <taxon>Pleuronectiformes</taxon>
        <taxon>Pleuronectoidei</taxon>
        <taxon>Scophthalmidae</taxon>
        <taxon>Scophthalmus</taxon>
    </lineage>
</organism>
<name>A0A2U9BX32_SCOMX</name>
<dbReference type="AlphaFoldDB" id="A0A2U9BX32"/>
<dbReference type="EMBL" id="CP026252">
    <property type="protein sequence ID" value="AWP08889.1"/>
    <property type="molecule type" value="Genomic_DNA"/>
</dbReference>
<dbReference type="Proteomes" id="UP000246464">
    <property type="component" value="Chromosome 10"/>
</dbReference>
<evidence type="ECO:0000313" key="2">
    <source>
        <dbReference type="EMBL" id="AWP08889.1"/>
    </source>
</evidence>
<accession>A0A2U9BX32</accession>
<evidence type="ECO:0000313" key="3">
    <source>
        <dbReference type="Proteomes" id="UP000246464"/>
    </source>
</evidence>
<reference evidence="1 3" key="1">
    <citation type="submission" date="2017-12" db="EMBL/GenBank/DDBJ databases">
        <title>Integrating genomic resources of turbot (Scophthalmus maximus) in depth evaluation of genetic and physical mapping variation across individuals.</title>
        <authorList>
            <person name="Martinez P."/>
        </authorList>
    </citation>
    <scope>NUCLEOTIDE SEQUENCE [LARGE SCALE GENOMIC DNA]</scope>
</reference>
<sequence length="56" mass="5857">MPDCTVLPPLRFVGVAIGGRRKEAQAAANQIALKQIFKNGSEECGAKQDKAGGNNS</sequence>
<gene>
    <name evidence="1" type="ORF">SMAX5B_003964</name>
    <name evidence="2" type="ORF">SMAX5B_003967</name>
</gene>
<proteinExistence type="predicted"/>
<protein>
    <submittedName>
        <fullName evidence="1">Uncharacterized protein</fullName>
    </submittedName>
</protein>
<dbReference type="EMBL" id="CP026252">
    <property type="protein sequence ID" value="AWP08888.1"/>
    <property type="molecule type" value="Genomic_DNA"/>
</dbReference>